<dbReference type="SUPFAM" id="SSF52821">
    <property type="entry name" value="Rhodanese/Cell cycle control phosphatase"/>
    <property type="match status" value="1"/>
</dbReference>
<gene>
    <name evidence="2" type="ORF">JKP88DRAFT_201688</name>
</gene>
<protein>
    <submittedName>
        <fullName evidence="2">Bile Acid:Na+ symporter family</fullName>
    </submittedName>
</protein>
<dbReference type="InterPro" id="IPR001763">
    <property type="entry name" value="Rhodanese-like_dom"/>
</dbReference>
<dbReference type="Pfam" id="PF00581">
    <property type="entry name" value="Rhodanese"/>
    <property type="match status" value="1"/>
</dbReference>
<feature type="domain" description="Rhodanese" evidence="1">
    <location>
        <begin position="36"/>
        <end position="116"/>
    </location>
</feature>
<dbReference type="SMART" id="SM00450">
    <property type="entry name" value="RHOD"/>
    <property type="match status" value="1"/>
</dbReference>
<proteinExistence type="predicted"/>
<dbReference type="Gene3D" id="3.40.250.10">
    <property type="entry name" value="Rhodanese-like domain"/>
    <property type="match status" value="1"/>
</dbReference>
<dbReference type="AlphaFoldDB" id="A0A836CAM6"/>
<keyword evidence="3" id="KW-1185">Reference proteome</keyword>
<evidence type="ECO:0000259" key="1">
    <source>
        <dbReference type="PROSITE" id="PS50206"/>
    </source>
</evidence>
<dbReference type="EMBL" id="JAFCMP010000515">
    <property type="protein sequence ID" value="KAG5178437.1"/>
    <property type="molecule type" value="Genomic_DNA"/>
</dbReference>
<dbReference type="CDD" id="cd00158">
    <property type="entry name" value="RHOD"/>
    <property type="match status" value="1"/>
</dbReference>
<dbReference type="OrthoDB" id="48946at2759"/>
<organism evidence="2 3">
    <name type="scientific">Tribonema minus</name>
    <dbReference type="NCBI Taxonomy" id="303371"/>
    <lineage>
        <taxon>Eukaryota</taxon>
        <taxon>Sar</taxon>
        <taxon>Stramenopiles</taxon>
        <taxon>Ochrophyta</taxon>
        <taxon>PX clade</taxon>
        <taxon>Xanthophyceae</taxon>
        <taxon>Tribonematales</taxon>
        <taxon>Tribonemataceae</taxon>
        <taxon>Tribonema</taxon>
    </lineage>
</organism>
<reference evidence="2" key="1">
    <citation type="submission" date="2021-02" db="EMBL/GenBank/DDBJ databases">
        <title>First Annotated Genome of the Yellow-green Alga Tribonema minus.</title>
        <authorList>
            <person name="Mahan K.M."/>
        </authorList>
    </citation>
    <scope>NUCLEOTIDE SEQUENCE</scope>
    <source>
        <strain evidence="2">UTEX B ZZ1240</strain>
    </source>
</reference>
<evidence type="ECO:0000313" key="2">
    <source>
        <dbReference type="EMBL" id="KAG5178437.1"/>
    </source>
</evidence>
<evidence type="ECO:0000313" key="3">
    <source>
        <dbReference type="Proteomes" id="UP000664859"/>
    </source>
</evidence>
<accession>A0A836CAM6</accession>
<dbReference type="PROSITE" id="PS50206">
    <property type="entry name" value="RHODANESE_3"/>
    <property type="match status" value="1"/>
</dbReference>
<dbReference type="InterPro" id="IPR036873">
    <property type="entry name" value="Rhodanese-like_dom_sf"/>
</dbReference>
<dbReference type="Proteomes" id="UP000664859">
    <property type="component" value="Unassembled WGS sequence"/>
</dbReference>
<sequence length="192" mass="21826">MGPHYTKARESCMHYTGEFADIATLSALEVLRLRTNGTPVLLVDVRLPEEQDVSMIEGAISLDEFESSHRRDQYGPAALANTTVVPYCTIGYRSGAYARKLKTLGYRHVRNGEGIVMWTHDIGSGLVDRDGRETKYVHTYGPPWDLVASDYHSVHFGVWNWIQSHSRGAWRWVTGVWRHVFPLERESTQCTS</sequence>
<name>A0A836CAM6_9STRA</name>
<comment type="caution">
    <text evidence="2">The sequence shown here is derived from an EMBL/GenBank/DDBJ whole genome shotgun (WGS) entry which is preliminary data.</text>
</comment>